<reference evidence="2" key="1">
    <citation type="submission" date="2025-08" db="UniProtKB">
        <authorList>
            <consortium name="RefSeq"/>
        </authorList>
    </citation>
    <scope>IDENTIFICATION</scope>
    <source>
        <tissue evidence="2">Seedling</tissue>
    </source>
</reference>
<dbReference type="GeneID" id="125423969"/>
<dbReference type="PANTHER" id="PTHR31170:SF25">
    <property type="entry name" value="BNAA09G04570D PROTEIN"/>
    <property type="match status" value="1"/>
</dbReference>
<accession>A0ABM3IV59</accession>
<sequence>MASVYLRDKEKQKILTEAFLDKQSFIDIPEGSIKERGLASDQHNMQETRWIHRVPEKLRNVRQDAYTPQLVSIGPLHYGNPKLTELQDKKFKYEQEFWDRDFCKHIPKEKRMEFVEKNYWLENIHRKNAVTIERVDRSELKRMILQDACFIFELFLRNYEIQLHNKNMRSWTQEKLPEEVEKH</sequence>
<keyword evidence="1" id="KW-1185">Reference proteome</keyword>
<dbReference type="InterPro" id="IPR004158">
    <property type="entry name" value="DUF247_pln"/>
</dbReference>
<protein>
    <submittedName>
        <fullName evidence="2">UPF0481 protein At3g47200-like</fullName>
    </submittedName>
</protein>
<dbReference type="PANTHER" id="PTHR31170">
    <property type="entry name" value="BNAC04G53230D PROTEIN"/>
    <property type="match status" value="1"/>
</dbReference>
<evidence type="ECO:0000313" key="2">
    <source>
        <dbReference type="RefSeq" id="XP_048335973.2"/>
    </source>
</evidence>
<dbReference type="RefSeq" id="XP_048335973.2">
    <property type="nucleotide sequence ID" value="XM_048480016.2"/>
</dbReference>
<dbReference type="Pfam" id="PF03140">
    <property type="entry name" value="DUF247"/>
    <property type="match status" value="1"/>
</dbReference>
<organism evidence="1 2">
    <name type="scientific">Ziziphus jujuba</name>
    <name type="common">Chinese jujube</name>
    <name type="synonym">Ziziphus sativa</name>
    <dbReference type="NCBI Taxonomy" id="326968"/>
    <lineage>
        <taxon>Eukaryota</taxon>
        <taxon>Viridiplantae</taxon>
        <taxon>Streptophyta</taxon>
        <taxon>Embryophyta</taxon>
        <taxon>Tracheophyta</taxon>
        <taxon>Spermatophyta</taxon>
        <taxon>Magnoliopsida</taxon>
        <taxon>eudicotyledons</taxon>
        <taxon>Gunneridae</taxon>
        <taxon>Pentapetalae</taxon>
        <taxon>rosids</taxon>
        <taxon>fabids</taxon>
        <taxon>Rosales</taxon>
        <taxon>Rhamnaceae</taxon>
        <taxon>Paliureae</taxon>
        <taxon>Ziziphus</taxon>
    </lineage>
</organism>
<gene>
    <name evidence="2" type="primary">LOC125423969</name>
</gene>
<name>A0ABM3IV59_ZIZJJ</name>
<proteinExistence type="predicted"/>
<evidence type="ECO:0000313" key="1">
    <source>
        <dbReference type="Proteomes" id="UP001652623"/>
    </source>
</evidence>
<dbReference type="Proteomes" id="UP001652623">
    <property type="component" value="Chromosome 7"/>
</dbReference>